<dbReference type="AlphaFoldDB" id="A0A445FU72"/>
<evidence type="ECO:0000313" key="2">
    <source>
        <dbReference type="Proteomes" id="UP000289340"/>
    </source>
</evidence>
<proteinExistence type="predicted"/>
<comment type="caution">
    <text evidence="1">The sequence shown here is derived from an EMBL/GenBank/DDBJ whole genome shotgun (WGS) entry which is preliminary data.</text>
</comment>
<accession>A0A445FU72</accession>
<feature type="non-terminal residue" evidence="1">
    <location>
        <position position="1"/>
    </location>
</feature>
<dbReference type="EMBL" id="QZWG01000018">
    <property type="protein sequence ID" value="RZB52460.1"/>
    <property type="molecule type" value="Genomic_DNA"/>
</dbReference>
<protein>
    <submittedName>
        <fullName evidence="1">Uncharacterized protein</fullName>
    </submittedName>
</protein>
<sequence length="66" mass="7163">ACLAGSSYGMGDLLGHFLESVLVRTKHTEKSCVSLWGQSLILKAGRADYRGLGKGYLWKVLTSEGF</sequence>
<dbReference type="Proteomes" id="UP000289340">
    <property type="component" value="Chromosome 18"/>
</dbReference>
<organism evidence="1 2">
    <name type="scientific">Glycine soja</name>
    <name type="common">Wild soybean</name>
    <dbReference type="NCBI Taxonomy" id="3848"/>
    <lineage>
        <taxon>Eukaryota</taxon>
        <taxon>Viridiplantae</taxon>
        <taxon>Streptophyta</taxon>
        <taxon>Embryophyta</taxon>
        <taxon>Tracheophyta</taxon>
        <taxon>Spermatophyta</taxon>
        <taxon>Magnoliopsida</taxon>
        <taxon>eudicotyledons</taxon>
        <taxon>Gunneridae</taxon>
        <taxon>Pentapetalae</taxon>
        <taxon>rosids</taxon>
        <taxon>fabids</taxon>
        <taxon>Fabales</taxon>
        <taxon>Fabaceae</taxon>
        <taxon>Papilionoideae</taxon>
        <taxon>50 kb inversion clade</taxon>
        <taxon>NPAAA clade</taxon>
        <taxon>indigoferoid/millettioid clade</taxon>
        <taxon>Phaseoleae</taxon>
        <taxon>Glycine</taxon>
        <taxon>Glycine subgen. Soja</taxon>
    </lineage>
</organism>
<gene>
    <name evidence="1" type="ORF">D0Y65_048784</name>
</gene>
<name>A0A445FU72_GLYSO</name>
<evidence type="ECO:0000313" key="1">
    <source>
        <dbReference type="EMBL" id="RZB52460.1"/>
    </source>
</evidence>
<keyword evidence="2" id="KW-1185">Reference proteome</keyword>
<reference evidence="1 2" key="1">
    <citation type="submission" date="2018-09" db="EMBL/GenBank/DDBJ databases">
        <title>A high-quality reference genome of wild soybean provides a powerful tool to mine soybean genomes.</title>
        <authorList>
            <person name="Xie M."/>
            <person name="Chung C.Y.L."/>
            <person name="Li M.-W."/>
            <person name="Wong F.-L."/>
            <person name="Chan T.-F."/>
            <person name="Lam H.-M."/>
        </authorList>
    </citation>
    <scope>NUCLEOTIDE SEQUENCE [LARGE SCALE GENOMIC DNA]</scope>
    <source>
        <strain evidence="2">cv. W05</strain>
        <tissue evidence="1">Hypocotyl of etiolated seedlings</tissue>
    </source>
</reference>